<dbReference type="Proteomes" id="UP000030651">
    <property type="component" value="Unassembled WGS sequence"/>
</dbReference>
<keyword evidence="4" id="KW-1185">Reference proteome</keyword>
<comment type="catalytic activity">
    <reaction evidence="2">
        <text>N(6)-D-ribulosyl-L-lysyl-[protein] + ATP = N(6)-(3-O-phospho-D-ribulosyl)-L-lysyl-[protein] + ADP + H(+)</text>
        <dbReference type="Rhea" id="RHEA:48432"/>
        <dbReference type="Rhea" id="RHEA-COMP:12103"/>
        <dbReference type="Rhea" id="RHEA-COMP:12104"/>
        <dbReference type="ChEBI" id="CHEBI:15378"/>
        <dbReference type="ChEBI" id="CHEBI:30616"/>
        <dbReference type="ChEBI" id="CHEBI:90418"/>
        <dbReference type="ChEBI" id="CHEBI:90420"/>
        <dbReference type="ChEBI" id="CHEBI:456216"/>
        <dbReference type="EC" id="2.7.1.172"/>
    </reaction>
    <physiologicalReaction direction="left-to-right" evidence="2">
        <dbReference type="Rhea" id="RHEA:48433"/>
    </physiologicalReaction>
</comment>
<dbReference type="GeneID" id="19277926"/>
<evidence type="ECO:0000313" key="3">
    <source>
        <dbReference type="EMBL" id="ETS75969.1"/>
    </source>
</evidence>
<dbReference type="EC" id="2.7.1.172" evidence="1"/>
<dbReference type="Pfam" id="PF03881">
    <property type="entry name" value="Fructosamin_kin"/>
    <property type="match status" value="1"/>
</dbReference>
<dbReference type="PANTHER" id="PTHR12149:SF8">
    <property type="entry name" value="PROTEIN-RIBULOSAMINE 3-KINASE"/>
    <property type="match status" value="1"/>
</dbReference>
<accession>W3WQ85</accession>
<dbReference type="SUPFAM" id="SSF56112">
    <property type="entry name" value="Protein kinase-like (PK-like)"/>
    <property type="match status" value="1"/>
</dbReference>
<dbReference type="InParanoid" id="W3WQ85"/>
<dbReference type="eggNOG" id="KOG3021">
    <property type="taxonomic scope" value="Eukaryota"/>
</dbReference>
<sequence length="369" mass="41246">MALQDQTKLKQSLISLSKSHGGQLPLDKAVLEALPPGTTQARAQAYGLASAWSFTARINALDGSKQSVSYFLKYVAGDLGKNQLEGEFVGMTELHQLQPELVPKPIARGRLKNANVPAYFLLIEFIDFIPGLPDPVKLGARLAALHAKSKAPNGRFGFHLQTYDGARLQAVAPTKSWTSFFGTLLAEAYRQDTETNGIWPELEIVHKRVQSHLIPRLIGALEAEGRSVKPTLIHGDLWDGNVGVQANTGDPWMIVKFDCAVYYAHNEMEIGTWRAERHQLNAEVYRMEYLKNYEASEPKGEWDDRNLLYSTKTNFMHSACFAGSPARKSAFENMLQLVQKYVPWEEDSEEWQRIRCSVASLGHCVGQVD</sequence>
<name>W3WQ85_PESFW</name>
<evidence type="ECO:0000256" key="2">
    <source>
        <dbReference type="ARBA" id="ARBA00048655"/>
    </source>
</evidence>
<dbReference type="PANTHER" id="PTHR12149">
    <property type="entry name" value="FRUCTOSAMINE 3 KINASE-RELATED PROTEIN"/>
    <property type="match status" value="1"/>
</dbReference>
<gene>
    <name evidence="3" type="ORF">PFICI_12913</name>
</gene>
<protein>
    <recommendedName>
        <fullName evidence="1">protein-ribulosamine 3-kinase</fullName>
        <ecNumber evidence="1">2.7.1.172</ecNumber>
    </recommendedName>
</protein>
<proteinExistence type="predicted"/>
<dbReference type="AlphaFoldDB" id="W3WQ85"/>
<evidence type="ECO:0000256" key="1">
    <source>
        <dbReference type="ARBA" id="ARBA00011961"/>
    </source>
</evidence>
<dbReference type="InterPro" id="IPR011009">
    <property type="entry name" value="Kinase-like_dom_sf"/>
</dbReference>
<dbReference type="OMA" id="DMYYLID"/>
<dbReference type="EMBL" id="KI912118">
    <property type="protein sequence ID" value="ETS75969.1"/>
    <property type="molecule type" value="Genomic_DNA"/>
</dbReference>
<reference evidence="4" key="1">
    <citation type="journal article" date="2015" name="BMC Genomics">
        <title>Genomic and transcriptomic analysis of the endophytic fungus Pestalotiopsis fici reveals its lifestyle and high potential for synthesis of natural products.</title>
        <authorList>
            <person name="Wang X."/>
            <person name="Zhang X."/>
            <person name="Liu L."/>
            <person name="Xiang M."/>
            <person name="Wang W."/>
            <person name="Sun X."/>
            <person name="Che Y."/>
            <person name="Guo L."/>
            <person name="Liu G."/>
            <person name="Guo L."/>
            <person name="Wang C."/>
            <person name="Yin W.B."/>
            <person name="Stadler M."/>
            <person name="Zhang X."/>
            <person name="Liu X."/>
        </authorList>
    </citation>
    <scope>NUCLEOTIDE SEQUENCE [LARGE SCALE GENOMIC DNA]</scope>
    <source>
        <strain evidence="4">W106-1 / CGMCC3.15140</strain>
    </source>
</reference>
<dbReference type="GO" id="GO:0102193">
    <property type="term" value="F:protein-ribulosamine 3-kinase activity"/>
    <property type="evidence" value="ECO:0007669"/>
    <property type="project" value="UniProtKB-EC"/>
</dbReference>
<organism evidence="3 4">
    <name type="scientific">Pestalotiopsis fici (strain W106-1 / CGMCC3.15140)</name>
    <dbReference type="NCBI Taxonomy" id="1229662"/>
    <lineage>
        <taxon>Eukaryota</taxon>
        <taxon>Fungi</taxon>
        <taxon>Dikarya</taxon>
        <taxon>Ascomycota</taxon>
        <taxon>Pezizomycotina</taxon>
        <taxon>Sordariomycetes</taxon>
        <taxon>Xylariomycetidae</taxon>
        <taxon>Amphisphaeriales</taxon>
        <taxon>Sporocadaceae</taxon>
        <taxon>Pestalotiopsis</taxon>
    </lineage>
</organism>
<dbReference type="HOGENOM" id="CLU_036517_1_2_1"/>
<dbReference type="InterPro" id="IPR016477">
    <property type="entry name" value="Fructo-/Ketosamine-3-kinase"/>
</dbReference>
<dbReference type="RefSeq" id="XP_007839685.1">
    <property type="nucleotide sequence ID" value="XM_007841494.1"/>
</dbReference>
<dbReference type="KEGG" id="pfy:PFICI_12913"/>
<evidence type="ECO:0000313" key="4">
    <source>
        <dbReference type="Proteomes" id="UP000030651"/>
    </source>
</evidence>
<dbReference type="Gene3D" id="3.90.1200.10">
    <property type="match status" value="1"/>
</dbReference>
<dbReference type="OrthoDB" id="5772781at2759"/>